<feature type="transmembrane region" description="Helical" evidence="2">
    <location>
        <begin position="173"/>
        <end position="198"/>
    </location>
</feature>
<feature type="compositionally biased region" description="Polar residues" evidence="1">
    <location>
        <begin position="1"/>
        <end position="10"/>
    </location>
</feature>
<reference evidence="3" key="1">
    <citation type="journal article" date="2020" name="Nature">
        <title>Giant virus diversity and host interactions through global metagenomics.</title>
        <authorList>
            <person name="Schulz F."/>
            <person name="Roux S."/>
            <person name="Paez-Espino D."/>
            <person name="Jungbluth S."/>
            <person name="Walsh D.A."/>
            <person name="Denef V.J."/>
            <person name="McMahon K.D."/>
            <person name="Konstantinidis K.T."/>
            <person name="Eloe-Fadrosh E.A."/>
            <person name="Kyrpides N.C."/>
            <person name="Woyke T."/>
        </authorList>
    </citation>
    <scope>NUCLEOTIDE SEQUENCE</scope>
    <source>
        <strain evidence="3">GVMAG-M-3300022752-39</strain>
    </source>
</reference>
<evidence type="ECO:0000256" key="2">
    <source>
        <dbReference type="SAM" id="Phobius"/>
    </source>
</evidence>
<feature type="transmembrane region" description="Helical" evidence="2">
    <location>
        <begin position="135"/>
        <end position="153"/>
    </location>
</feature>
<feature type="region of interest" description="Disordered" evidence="1">
    <location>
        <begin position="1"/>
        <end position="20"/>
    </location>
</feature>
<name>A0A6C0CWF2_9ZZZZ</name>
<feature type="region of interest" description="Disordered" evidence="1">
    <location>
        <begin position="409"/>
        <end position="442"/>
    </location>
</feature>
<feature type="compositionally biased region" description="Basic and acidic residues" evidence="1">
    <location>
        <begin position="11"/>
        <end position="20"/>
    </location>
</feature>
<sequence>MSRSNQSNTSEIDKKKQESKPDKINFENTYNYGVYLFRQFITLAIIIGVGTGIVYGNKAFLSNVVPVNTKYFPYTNIIPDNTNTPPLLQTSINNVKMGDNKNYSTKLEFSIEENDKILESGLFGYLRNMKYKNVFLLYFCSVLQDILATNLQLNKTFYKLFGSIFTESMNIFIAPVIFVFWCMLMFFINFANIIFRLLTNLKWLFSTRESSTKVSLFSNPIGYFTNMFSSSDEIYSEDDDGPKNWKPGNIWSGMNILTTIIYIILIILFTIFAGFVFVYPFISVATIIYCFSLPLFMKANDVKTYNKPTQYSFKNAIADVLKYKSQLIMLILSYYIISGAHTYFGNTVTAISFVIFLIMFFFTPLFESYKLNYKDNLTPGIIPEAQAVPINTPVVDAVPIPIESASEFSVDTQKTTEATDLPVSSAENSIDKKISGGKKRRS</sequence>
<keyword evidence="2" id="KW-0812">Transmembrane</keyword>
<dbReference type="EMBL" id="MN739489">
    <property type="protein sequence ID" value="QHT08029.1"/>
    <property type="molecule type" value="Genomic_DNA"/>
</dbReference>
<evidence type="ECO:0000313" key="3">
    <source>
        <dbReference type="EMBL" id="QHT08029.1"/>
    </source>
</evidence>
<keyword evidence="2" id="KW-0472">Membrane</keyword>
<feature type="transmembrane region" description="Helical" evidence="2">
    <location>
        <begin position="281"/>
        <end position="299"/>
    </location>
</feature>
<keyword evidence="2" id="KW-1133">Transmembrane helix</keyword>
<evidence type="ECO:0000256" key="1">
    <source>
        <dbReference type="SAM" id="MobiDB-lite"/>
    </source>
</evidence>
<accession>A0A6C0CWF2</accession>
<protein>
    <submittedName>
        <fullName evidence="3">Uncharacterized protein</fullName>
    </submittedName>
</protein>
<dbReference type="AlphaFoldDB" id="A0A6C0CWF2"/>
<feature type="transmembrane region" description="Helical" evidence="2">
    <location>
        <begin position="35"/>
        <end position="55"/>
    </location>
</feature>
<organism evidence="3">
    <name type="scientific">viral metagenome</name>
    <dbReference type="NCBI Taxonomy" id="1070528"/>
    <lineage>
        <taxon>unclassified sequences</taxon>
        <taxon>metagenomes</taxon>
        <taxon>organismal metagenomes</taxon>
    </lineage>
</organism>
<feature type="transmembrane region" description="Helical" evidence="2">
    <location>
        <begin position="320"/>
        <end position="337"/>
    </location>
</feature>
<feature type="transmembrane region" description="Helical" evidence="2">
    <location>
        <begin position="343"/>
        <end position="366"/>
    </location>
</feature>
<feature type="compositionally biased region" description="Polar residues" evidence="1">
    <location>
        <begin position="409"/>
        <end position="418"/>
    </location>
</feature>
<proteinExistence type="predicted"/>
<feature type="transmembrane region" description="Helical" evidence="2">
    <location>
        <begin position="256"/>
        <end position="275"/>
    </location>
</feature>